<evidence type="ECO:0000313" key="1">
    <source>
        <dbReference type="EMBL" id="NHN32694.1"/>
    </source>
</evidence>
<dbReference type="EMBL" id="JAAOIW010000009">
    <property type="protein sequence ID" value="NHN32694.1"/>
    <property type="molecule type" value="Genomic_DNA"/>
</dbReference>
<gene>
    <name evidence="1" type="ORF">G9U52_22990</name>
</gene>
<keyword evidence="2" id="KW-1185">Reference proteome</keyword>
<proteinExistence type="predicted"/>
<name>A0ABX0JEM5_9BACL</name>
<reference evidence="1" key="1">
    <citation type="submission" date="2020-03" db="EMBL/GenBank/DDBJ databases">
        <title>Draft sequencing of Paenibacilllus sp. S3N08.</title>
        <authorList>
            <person name="Kim D.-U."/>
        </authorList>
    </citation>
    <scope>NUCLEOTIDE SEQUENCE</scope>
    <source>
        <strain evidence="1">S3N08</strain>
    </source>
</reference>
<evidence type="ECO:0000313" key="2">
    <source>
        <dbReference type="Proteomes" id="UP001165962"/>
    </source>
</evidence>
<organism evidence="1 2">
    <name type="scientific">Paenibacillus agricola</name>
    <dbReference type="NCBI Taxonomy" id="2716264"/>
    <lineage>
        <taxon>Bacteria</taxon>
        <taxon>Bacillati</taxon>
        <taxon>Bacillota</taxon>
        <taxon>Bacilli</taxon>
        <taxon>Bacillales</taxon>
        <taxon>Paenibacillaceae</taxon>
        <taxon>Paenibacillus</taxon>
    </lineage>
</organism>
<comment type="caution">
    <text evidence="1">The sequence shown here is derived from an EMBL/GenBank/DDBJ whole genome shotgun (WGS) entry which is preliminary data.</text>
</comment>
<accession>A0ABX0JEM5</accession>
<sequence>MHAVDPMKGYRLFKTRKFEYFRQRFSQLYQTWITKLPLHEFICQGMVIELYGSLLLELGQQDIPAHKRLIATEIEDYIQSHFKEDIKTVNWPS</sequence>
<protein>
    <recommendedName>
        <fullName evidence="3">TetR family transcriptional regulator</fullName>
    </recommendedName>
</protein>
<evidence type="ECO:0008006" key="3">
    <source>
        <dbReference type="Google" id="ProtNLM"/>
    </source>
</evidence>
<dbReference type="Proteomes" id="UP001165962">
    <property type="component" value="Unassembled WGS sequence"/>
</dbReference>